<evidence type="ECO:0008006" key="3">
    <source>
        <dbReference type="Google" id="ProtNLM"/>
    </source>
</evidence>
<dbReference type="KEGG" id="tpaf:A3L08_03345"/>
<dbReference type="EMBL" id="CP015102">
    <property type="protein sequence ID" value="ASJ06433.1"/>
    <property type="molecule type" value="Genomic_DNA"/>
</dbReference>
<dbReference type="CDD" id="cd00688">
    <property type="entry name" value="ISOPREN_C2_like"/>
    <property type="match status" value="2"/>
</dbReference>
<dbReference type="Gene3D" id="1.50.10.20">
    <property type="match status" value="2"/>
</dbReference>
<accession>A0A218P6M8</accession>
<dbReference type="OrthoDB" id="86043at2157"/>
<name>A0A218P6M8_9EURY</name>
<gene>
    <name evidence="1" type="ORF">A3L08_03345</name>
</gene>
<dbReference type="Proteomes" id="UP000197418">
    <property type="component" value="Chromosome"/>
</dbReference>
<dbReference type="SUPFAM" id="SSF48239">
    <property type="entry name" value="Terpenoid cyclases/Protein prenyltransferases"/>
    <property type="match status" value="2"/>
</dbReference>
<reference evidence="1 2" key="1">
    <citation type="submission" date="2016-04" db="EMBL/GenBank/DDBJ databases">
        <title>Complete genome sequence of Thermococcus pacificus type strain P4.</title>
        <authorList>
            <person name="Oger P.M."/>
        </authorList>
    </citation>
    <scope>NUCLEOTIDE SEQUENCE [LARGE SCALE GENOMIC DNA]</scope>
    <source>
        <strain evidence="1 2">P-4</strain>
    </source>
</reference>
<dbReference type="GeneID" id="33315275"/>
<evidence type="ECO:0000313" key="2">
    <source>
        <dbReference type="Proteomes" id="UP000197418"/>
    </source>
</evidence>
<organism evidence="1 2">
    <name type="scientific">Thermococcus pacificus</name>
    <dbReference type="NCBI Taxonomy" id="71998"/>
    <lineage>
        <taxon>Archaea</taxon>
        <taxon>Methanobacteriati</taxon>
        <taxon>Methanobacteriota</taxon>
        <taxon>Thermococci</taxon>
        <taxon>Thermococcales</taxon>
        <taxon>Thermococcaceae</taxon>
        <taxon>Thermococcus</taxon>
    </lineage>
</organism>
<keyword evidence="2" id="KW-1185">Reference proteome</keyword>
<dbReference type="RefSeq" id="WP_088853691.1">
    <property type="nucleotide sequence ID" value="NZ_CP015102.1"/>
</dbReference>
<evidence type="ECO:0000313" key="1">
    <source>
        <dbReference type="EMBL" id="ASJ06433.1"/>
    </source>
</evidence>
<proteinExistence type="predicted"/>
<dbReference type="AlphaFoldDB" id="A0A218P6M8"/>
<dbReference type="InterPro" id="IPR008930">
    <property type="entry name" value="Terpenoid_cyclase/PrenylTrfase"/>
</dbReference>
<sequence>MKKVLAVIIIVLMLVPAVSAEAIDGSVRFLSGTSENTQQVREISLSIMALAAAKDDVNWDITPEIEVLVNELLEDQNADGGWGYYPNEPSNVLDTAYAVIALRTFIDNVSSPLHAEASVSLKKGLRYLVSANNGEAWGYIPKTTSECYPTLIALWALGMNKYTIHREIVKNAIEYLSSVETCEISPHERFALELIAYHYLKVPVNSEQIERAKYILLNETLTTKERAVLTYALTLYEPVDFNTLRALHILINQGQKTIDNLTYWTNVPNCFGTSELVATTAYAIMGISRSYQKPIPPESFNETTMDLCSVLASAQNPDGGWPFSDFQESNPTVTYYALKALSSCYPRDSKIIQNALTFMRKVMKKEEDKIKLRNYISPEYYYAVKALAESGELSSNEKNEIIRNILNSRLQGTNLWGSKILGPQPLDTAYAIDLLLDLGISPSDPVIQSATKWLMDISSTGWGTYMGGRYIKYMLKPNLFVTMVVLKTLTRVVNEKEVREHIDWLESQRWDKGWGYYKYYEDITGRRIPQEPEIFITTEITTLLLEYGIDYREDTLTLILENLNDIKENYLDLAASIAFIAKIRPLVTLENIVSILNTQSFKVFADSDEYNISKIASNLHSVFGQQFIKTKTISKEGNYVIISKIGGIDVQEYNPQITVEILNSSIKIGDIEVPKSDVVLIVPGRTSNGFALLILYTPGTEEIVKEIFSIGFIKYIRGDAMVLVNENGKARVIVVR</sequence>
<protein>
    <recommendedName>
        <fullName evidence="3">Squalene cyclase C-terminal domain-containing protein</fullName>
    </recommendedName>
</protein>